<dbReference type="AlphaFoldDB" id="A0A838ABY8"/>
<dbReference type="EMBL" id="JACCKD010000005">
    <property type="protein sequence ID" value="MBA0126760.1"/>
    <property type="molecule type" value="Genomic_DNA"/>
</dbReference>
<accession>A0A838ABY8</accession>
<protein>
    <submittedName>
        <fullName evidence="2">Uncharacterized protein</fullName>
    </submittedName>
</protein>
<evidence type="ECO:0000313" key="2">
    <source>
        <dbReference type="EMBL" id="MBA0126760.1"/>
    </source>
</evidence>
<keyword evidence="3" id="KW-1185">Reference proteome</keyword>
<proteinExistence type="predicted"/>
<feature type="compositionally biased region" description="Polar residues" evidence="1">
    <location>
        <begin position="1"/>
        <end position="13"/>
    </location>
</feature>
<reference evidence="2 3" key="1">
    <citation type="submission" date="2020-07" db="EMBL/GenBank/DDBJ databases">
        <title>Genome of Haloechinothrix sp.</title>
        <authorList>
            <person name="Tang S.-K."/>
            <person name="Yang L."/>
            <person name="Zhu W.-Y."/>
        </authorList>
    </citation>
    <scope>NUCLEOTIDE SEQUENCE [LARGE SCALE GENOMIC DNA]</scope>
    <source>
        <strain evidence="2 3">YIM 98757</strain>
    </source>
</reference>
<sequence length="62" mass="6859">MRSNAVGNASTPSDGAAGQTVWLPVETTTAVLITRQARQRLDLDREIKDTGPLIRDRFRTHP</sequence>
<comment type="caution">
    <text evidence="2">The sequence shown here is derived from an EMBL/GenBank/DDBJ whole genome shotgun (WGS) entry which is preliminary data.</text>
</comment>
<name>A0A838ABY8_9PSEU</name>
<evidence type="ECO:0000256" key="1">
    <source>
        <dbReference type="SAM" id="MobiDB-lite"/>
    </source>
</evidence>
<feature type="region of interest" description="Disordered" evidence="1">
    <location>
        <begin position="1"/>
        <end position="20"/>
    </location>
</feature>
<organism evidence="2 3">
    <name type="scientific">Haloechinothrix aidingensis</name>
    <dbReference type="NCBI Taxonomy" id="2752311"/>
    <lineage>
        <taxon>Bacteria</taxon>
        <taxon>Bacillati</taxon>
        <taxon>Actinomycetota</taxon>
        <taxon>Actinomycetes</taxon>
        <taxon>Pseudonocardiales</taxon>
        <taxon>Pseudonocardiaceae</taxon>
        <taxon>Haloechinothrix</taxon>
    </lineage>
</organism>
<dbReference type="Proteomes" id="UP000582974">
    <property type="component" value="Unassembled WGS sequence"/>
</dbReference>
<dbReference type="RefSeq" id="WP_180893607.1">
    <property type="nucleotide sequence ID" value="NZ_JACCKD010000005.1"/>
</dbReference>
<evidence type="ECO:0000313" key="3">
    <source>
        <dbReference type="Proteomes" id="UP000582974"/>
    </source>
</evidence>
<gene>
    <name evidence="2" type="ORF">H0B56_14515</name>
</gene>